<dbReference type="EMBL" id="LANW01000001">
    <property type="protein sequence ID" value="KJV66585.1"/>
    <property type="molecule type" value="Genomic_DNA"/>
</dbReference>
<gene>
    <name evidence="2" type="ORF">APHNP_1114</name>
</gene>
<evidence type="ECO:0000313" key="3">
    <source>
        <dbReference type="Proteomes" id="UP000033385"/>
    </source>
</evidence>
<protein>
    <submittedName>
        <fullName evidence="2">Uncharacterized protein</fullName>
    </submittedName>
</protein>
<evidence type="ECO:0000313" key="2">
    <source>
        <dbReference type="EMBL" id="KJV66585.1"/>
    </source>
</evidence>
<accession>A0A0F3NEY9</accession>
<feature type="compositionally biased region" description="Polar residues" evidence="1">
    <location>
        <begin position="53"/>
        <end position="75"/>
    </location>
</feature>
<dbReference type="Proteomes" id="UP000033385">
    <property type="component" value="Unassembled WGS sequence"/>
</dbReference>
<sequence length="203" mass="23615">MNARSYRRIKLFLPKKKRTRKQETTLVRHYNTTVFHRCKKHDHWKRTKKRLPQGSSTTPNNRINNTCNSKAGPTPIGTCTTQSTEQRISTALQHPLNKEPALKPTTLERSAFLKPLLRFLRCRSCRTALSLYETLFNEPRHPISRLRTHTQPIAKTLSIHLQKTRSAAFNHRVVKSDLLYALPIPLYPGISNYNPIERLLLRT</sequence>
<evidence type="ECO:0000256" key="1">
    <source>
        <dbReference type="SAM" id="MobiDB-lite"/>
    </source>
</evidence>
<proteinExistence type="predicted"/>
<name>A0A0F3NEY9_ANAPH</name>
<comment type="caution">
    <text evidence="2">The sequence shown here is derived from an EMBL/GenBank/DDBJ whole genome shotgun (WGS) entry which is preliminary data.</text>
</comment>
<dbReference type="AlphaFoldDB" id="A0A0F3NEY9"/>
<feature type="region of interest" description="Disordered" evidence="1">
    <location>
        <begin position="45"/>
        <end position="75"/>
    </location>
</feature>
<reference evidence="2 3" key="1">
    <citation type="submission" date="2015-01" db="EMBL/GenBank/DDBJ databases">
        <title>Genome Sequencing of Rickettsiales.</title>
        <authorList>
            <person name="Daugherty S.C."/>
            <person name="Su Q."/>
            <person name="Abolude K."/>
            <person name="Beier-Sexton M."/>
            <person name="Carlyon J.A."/>
            <person name="Carter R."/>
            <person name="Day N.P."/>
            <person name="Dumler S.J."/>
            <person name="Dyachenko V."/>
            <person name="Godinez A."/>
            <person name="Kurtti T.J."/>
            <person name="Lichay M."/>
            <person name="Mullins K.E."/>
            <person name="Ott S."/>
            <person name="Pappas-Brown V."/>
            <person name="Paris D.H."/>
            <person name="Patel P."/>
            <person name="Richards A.L."/>
            <person name="Sadzewicz L."/>
            <person name="Sears K."/>
            <person name="Seidman D."/>
            <person name="Sengamalay N."/>
            <person name="Stenos J."/>
            <person name="Tallon L.J."/>
            <person name="Vincent G."/>
            <person name="Fraser C.M."/>
            <person name="Munderloh U."/>
            <person name="Dunning-Hotopp J.C."/>
        </authorList>
    </citation>
    <scope>NUCLEOTIDE SEQUENCE [LARGE SCALE GENOMIC DNA]</scope>
    <source>
        <strain evidence="2 3">ApNP</strain>
    </source>
</reference>
<organism evidence="2 3">
    <name type="scientific">Anaplasma phagocytophilum str. ApNP</name>
    <dbReference type="NCBI Taxonomy" id="1359153"/>
    <lineage>
        <taxon>Bacteria</taxon>
        <taxon>Pseudomonadati</taxon>
        <taxon>Pseudomonadota</taxon>
        <taxon>Alphaproteobacteria</taxon>
        <taxon>Rickettsiales</taxon>
        <taxon>Anaplasmataceae</taxon>
        <taxon>Anaplasma</taxon>
        <taxon>phagocytophilum group</taxon>
    </lineage>
</organism>